<proteinExistence type="predicted"/>
<keyword evidence="4" id="KW-1185">Reference proteome</keyword>
<dbReference type="AlphaFoldDB" id="A0A9P6Q690"/>
<feature type="region of interest" description="Disordered" evidence="1">
    <location>
        <begin position="33"/>
        <end position="75"/>
    </location>
</feature>
<accession>A0A9P6Q690</accession>
<feature type="compositionally biased region" description="Low complexity" evidence="1">
    <location>
        <begin position="51"/>
        <end position="64"/>
    </location>
</feature>
<comment type="caution">
    <text evidence="3">The sequence shown here is derived from an EMBL/GenBank/DDBJ whole genome shotgun (WGS) entry which is preliminary data.</text>
</comment>
<evidence type="ECO:0000256" key="1">
    <source>
        <dbReference type="SAM" id="MobiDB-lite"/>
    </source>
</evidence>
<protein>
    <submittedName>
        <fullName evidence="3">Uncharacterized protein</fullName>
    </submittedName>
</protein>
<sequence length="236" mass="26162">MKPTCTLAVVLAPLLLALSTVATPVQGGHFFSHLFSPRGNDPNHQLHHHNQQQQQQQYHHPNNPVGGQNPASIPHLEWNSQIGHQQQSRQGGERNQFEFNANLGLQDNTPGQQLGLDHTSTPEVMAAPCRRENLVYLPDMQSFLIAAPLTHPEALQACIDCRSELVLVDGTNVDRFAEAFRSLGIYADQTLWIKSWFGQQVRGQGSCPAAYVNSLMGSRLEPVEDGCDTRHLALCY</sequence>
<evidence type="ECO:0000256" key="2">
    <source>
        <dbReference type="SAM" id="SignalP"/>
    </source>
</evidence>
<evidence type="ECO:0000313" key="3">
    <source>
        <dbReference type="EMBL" id="KAG0260446.1"/>
    </source>
</evidence>
<reference evidence="3" key="1">
    <citation type="journal article" date="2020" name="Fungal Divers.">
        <title>Resolving the Mortierellaceae phylogeny through synthesis of multi-gene phylogenetics and phylogenomics.</title>
        <authorList>
            <person name="Vandepol N."/>
            <person name="Liber J."/>
            <person name="Desiro A."/>
            <person name="Na H."/>
            <person name="Kennedy M."/>
            <person name="Barry K."/>
            <person name="Grigoriev I.V."/>
            <person name="Miller A.N."/>
            <person name="O'Donnell K."/>
            <person name="Stajich J.E."/>
            <person name="Bonito G."/>
        </authorList>
    </citation>
    <scope>NUCLEOTIDE SEQUENCE</scope>
    <source>
        <strain evidence="3">KOD948</strain>
    </source>
</reference>
<dbReference type="EMBL" id="JAAAJA010000154">
    <property type="protein sequence ID" value="KAG0260446.1"/>
    <property type="molecule type" value="Genomic_DNA"/>
</dbReference>
<feature type="chain" id="PRO_5040242954" evidence="2">
    <location>
        <begin position="23"/>
        <end position="236"/>
    </location>
</feature>
<feature type="signal peptide" evidence="2">
    <location>
        <begin position="1"/>
        <end position="22"/>
    </location>
</feature>
<name>A0A9P6Q690_9FUNG</name>
<dbReference type="OrthoDB" id="2390509at2759"/>
<gene>
    <name evidence="3" type="ORF">BG011_001882</name>
</gene>
<evidence type="ECO:0000313" key="4">
    <source>
        <dbReference type="Proteomes" id="UP000726737"/>
    </source>
</evidence>
<keyword evidence="2" id="KW-0732">Signal</keyword>
<organism evidence="3 4">
    <name type="scientific">Mortierella polycephala</name>
    <dbReference type="NCBI Taxonomy" id="41804"/>
    <lineage>
        <taxon>Eukaryota</taxon>
        <taxon>Fungi</taxon>
        <taxon>Fungi incertae sedis</taxon>
        <taxon>Mucoromycota</taxon>
        <taxon>Mortierellomycotina</taxon>
        <taxon>Mortierellomycetes</taxon>
        <taxon>Mortierellales</taxon>
        <taxon>Mortierellaceae</taxon>
        <taxon>Mortierella</taxon>
    </lineage>
</organism>
<dbReference type="Proteomes" id="UP000726737">
    <property type="component" value="Unassembled WGS sequence"/>
</dbReference>